<reference evidence="1 2" key="1">
    <citation type="submission" date="2018-11" db="EMBL/GenBank/DDBJ databases">
        <title>Microbial catabolism of amino acid.</title>
        <authorList>
            <person name="Hibi M."/>
            <person name="Ogawa J."/>
        </authorList>
    </citation>
    <scope>NUCLEOTIDE SEQUENCE [LARGE SCALE GENOMIC DNA]</scope>
    <source>
        <strain evidence="1 2">C31-06</strain>
    </source>
</reference>
<dbReference type="EMBL" id="BHYM01000069">
    <property type="protein sequence ID" value="GCE43283.1"/>
    <property type="molecule type" value="Genomic_DNA"/>
</dbReference>
<proteinExistence type="predicted"/>
<sequence length="307" mass="33196">MLDMRAQDLIFRRHALADGMTDPELRRARAKGQLVAVAAGAYLDGDHSAALDPVGMHRARVAAAVVAHDGGIVVSHASAAVLHGLDVGAVNLDRVHLSRERRSGGRRTATLHMHIAPLGPDDVTEIDGVAVTALARTVADVARSESLDEAVVIGDSALHRGVVSIADVGAVLERHGRRKGIGAARRAVAMFDGRSESPGESLSRIRMRACGMPAPDLQHEVRTDGGAFVGRVDFFWERWGVVGEFDGMGKYRLGSGQAGDIVAREKLREDAIRDTGLEVIRWVWTDLGRFDVVKARFERACARSRRR</sequence>
<evidence type="ECO:0000313" key="2">
    <source>
        <dbReference type="Proteomes" id="UP000287519"/>
    </source>
</evidence>
<keyword evidence="2" id="KW-1185">Reference proteome</keyword>
<dbReference type="Proteomes" id="UP000287519">
    <property type="component" value="Unassembled WGS sequence"/>
</dbReference>
<gene>
    <name evidence="1" type="ORF">Rhow_007412</name>
</gene>
<accession>A0A402CI43</accession>
<dbReference type="AlphaFoldDB" id="A0A402CI43"/>
<evidence type="ECO:0000313" key="1">
    <source>
        <dbReference type="EMBL" id="GCE43283.1"/>
    </source>
</evidence>
<protein>
    <submittedName>
        <fullName evidence="1">Uncharacterized protein</fullName>
    </submittedName>
</protein>
<organism evidence="1 2">
    <name type="scientific">Rhodococcus wratislaviensis</name>
    <name type="common">Tsukamurella wratislaviensis</name>
    <dbReference type="NCBI Taxonomy" id="44752"/>
    <lineage>
        <taxon>Bacteria</taxon>
        <taxon>Bacillati</taxon>
        <taxon>Actinomycetota</taxon>
        <taxon>Actinomycetes</taxon>
        <taxon>Mycobacteriales</taxon>
        <taxon>Nocardiaceae</taxon>
        <taxon>Rhodococcus</taxon>
    </lineage>
</organism>
<name>A0A402CI43_RHOWR</name>
<comment type="caution">
    <text evidence="1">The sequence shown here is derived from an EMBL/GenBank/DDBJ whole genome shotgun (WGS) entry which is preliminary data.</text>
</comment>